<proteinExistence type="predicted"/>
<dbReference type="EMBL" id="DS268176">
    <property type="protein sequence ID" value="KMU79471.1"/>
    <property type="molecule type" value="Genomic_DNA"/>
</dbReference>
<accession>A0A0J8R409</accession>
<protein>
    <submittedName>
        <fullName evidence="1">Uncharacterized protein</fullName>
    </submittedName>
</protein>
<gene>
    <name evidence="1" type="ORF">CISG_07902</name>
</gene>
<sequence>MPLIVIILPLLAAADNRTVLCTFRIPFQRGGSFPLLSILKLQISGFSVAEEIIIVIIIIFRTRGVGHVNDGICQSIILAALCGGIRIVYFPVIDHPGLSRTLFEDLSREAGRCCETRNAKSTSPIFETGIARKHPPCVVQPLIPKQIDESLWKPDYVNVK</sequence>
<name>A0A0J8R409_COCIT</name>
<dbReference type="AlphaFoldDB" id="A0A0J8R409"/>
<evidence type="ECO:0000313" key="1">
    <source>
        <dbReference type="EMBL" id="KMU79471.1"/>
    </source>
</evidence>
<dbReference type="Proteomes" id="UP000054559">
    <property type="component" value="Unassembled WGS sequence"/>
</dbReference>
<evidence type="ECO:0000313" key="2">
    <source>
        <dbReference type="Proteomes" id="UP000054559"/>
    </source>
</evidence>
<reference evidence="2" key="1">
    <citation type="journal article" date="2010" name="Genome Res.">
        <title>Population genomic sequencing of Coccidioides fungi reveals recent hybridization and transposon control.</title>
        <authorList>
            <person name="Neafsey D.E."/>
            <person name="Barker B.M."/>
            <person name="Sharpton T.J."/>
            <person name="Stajich J.E."/>
            <person name="Park D.J."/>
            <person name="Whiston E."/>
            <person name="Hung C.-Y."/>
            <person name="McMahan C."/>
            <person name="White J."/>
            <person name="Sykes S."/>
            <person name="Heiman D."/>
            <person name="Young S."/>
            <person name="Zeng Q."/>
            <person name="Abouelleil A."/>
            <person name="Aftuck L."/>
            <person name="Bessette D."/>
            <person name="Brown A."/>
            <person name="FitzGerald M."/>
            <person name="Lui A."/>
            <person name="Macdonald J.P."/>
            <person name="Priest M."/>
            <person name="Orbach M.J."/>
            <person name="Galgiani J.N."/>
            <person name="Kirkland T.N."/>
            <person name="Cole G.T."/>
            <person name="Birren B.W."/>
            <person name="Henn M.R."/>
            <person name="Taylor J.W."/>
            <person name="Rounsley S.D."/>
        </authorList>
    </citation>
    <scope>NUCLEOTIDE SEQUENCE [LARGE SCALE GENOMIC DNA]</scope>
    <source>
        <strain evidence="2">RMSCC 3703</strain>
    </source>
</reference>
<organism evidence="1 2">
    <name type="scientific">Coccidioides immitis RMSCC 3703</name>
    <dbReference type="NCBI Taxonomy" id="454286"/>
    <lineage>
        <taxon>Eukaryota</taxon>
        <taxon>Fungi</taxon>
        <taxon>Dikarya</taxon>
        <taxon>Ascomycota</taxon>
        <taxon>Pezizomycotina</taxon>
        <taxon>Eurotiomycetes</taxon>
        <taxon>Eurotiomycetidae</taxon>
        <taxon>Onygenales</taxon>
        <taxon>Onygenaceae</taxon>
        <taxon>Coccidioides</taxon>
    </lineage>
</organism>